<dbReference type="Proteomes" id="UP001524587">
    <property type="component" value="Unassembled WGS sequence"/>
</dbReference>
<dbReference type="EMBL" id="JAMSKV010000001">
    <property type="protein sequence ID" value="MCQ8277286.1"/>
    <property type="molecule type" value="Genomic_DNA"/>
</dbReference>
<evidence type="ECO:0000313" key="1">
    <source>
        <dbReference type="EMBL" id="MCQ8277286.1"/>
    </source>
</evidence>
<comment type="caution">
    <text evidence="1">The sequence shown here is derived from an EMBL/GenBank/DDBJ whole genome shotgun (WGS) entry which is preliminary data.</text>
</comment>
<dbReference type="PANTHER" id="PTHR10443">
    <property type="entry name" value="MICROSOMAL DIPEPTIDASE"/>
    <property type="match status" value="1"/>
</dbReference>
<keyword evidence="2" id="KW-1185">Reference proteome</keyword>
<dbReference type="SUPFAM" id="SSF51556">
    <property type="entry name" value="Metallo-dependent hydrolases"/>
    <property type="match status" value="1"/>
</dbReference>
<dbReference type="InterPro" id="IPR008257">
    <property type="entry name" value="Pept_M19"/>
</dbReference>
<sequence length="353" mass="37875">MTERSDADALHRSLLTLDSHIDIPWPDGDDPFERSAERRVDLVKMREGGVSAGCFAAYIPQGPTDAAGHAEASDRAFAMLNRIREMGAERNGIAARICDSADAIDRARAEGAIAIVPAIENAYAVGEDLSLVARYRALGVRYMTLTHNGHNAVADSAIPRRDLGDGETRWNGLSPFGLELVAELNRHGVLIDVSHLSRDGMLQAAARSATPVVATHSCVRALSDHRRNLDDTQLDALRETGGLIQITAMPGFLRPRGVKPDGRPADVADLVDHIDYVADRIGAAHVGISSDFDGGGAIMGWRDASESPAITAELIRRGYATAEIAALWGGNLLRLLRKAEAISGCHSVPDEDR</sequence>
<protein>
    <submittedName>
        <fullName evidence="1">Dipeptidase</fullName>
    </submittedName>
</protein>
<proteinExistence type="predicted"/>
<dbReference type="Pfam" id="PF01244">
    <property type="entry name" value="Peptidase_M19"/>
    <property type="match status" value="1"/>
</dbReference>
<dbReference type="RefSeq" id="WP_422862718.1">
    <property type="nucleotide sequence ID" value="NZ_JAMSKV010000001.1"/>
</dbReference>
<dbReference type="PROSITE" id="PS51365">
    <property type="entry name" value="RENAL_DIPEPTIDASE_2"/>
    <property type="match status" value="1"/>
</dbReference>
<accession>A0ABT1W334</accession>
<organism evidence="1 2">
    <name type="scientific">Endosaccharibacter trunci</name>
    <dbReference type="NCBI Taxonomy" id="2812733"/>
    <lineage>
        <taxon>Bacteria</taxon>
        <taxon>Pseudomonadati</taxon>
        <taxon>Pseudomonadota</taxon>
        <taxon>Alphaproteobacteria</taxon>
        <taxon>Acetobacterales</taxon>
        <taxon>Acetobacteraceae</taxon>
        <taxon>Endosaccharibacter</taxon>
    </lineage>
</organism>
<dbReference type="CDD" id="cd01301">
    <property type="entry name" value="rDP_like"/>
    <property type="match status" value="1"/>
</dbReference>
<gene>
    <name evidence="1" type="ORF">NFI95_02330</name>
</gene>
<name>A0ABT1W334_9PROT</name>
<dbReference type="Gene3D" id="3.20.20.140">
    <property type="entry name" value="Metal-dependent hydrolases"/>
    <property type="match status" value="1"/>
</dbReference>
<dbReference type="PANTHER" id="PTHR10443:SF12">
    <property type="entry name" value="DIPEPTIDASE"/>
    <property type="match status" value="1"/>
</dbReference>
<evidence type="ECO:0000313" key="2">
    <source>
        <dbReference type="Proteomes" id="UP001524587"/>
    </source>
</evidence>
<dbReference type="InterPro" id="IPR032466">
    <property type="entry name" value="Metal_Hydrolase"/>
</dbReference>
<reference evidence="1 2" key="1">
    <citation type="submission" date="2022-06" db="EMBL/GenBank/DDBJ databases">
        <title>Endosaccharibacter gen. nov., sp. nov., endophytic bacteria isolated from sugarcane.</title>
        <authorList>
            <person name="Pitiwittayakul N."/>
            <person name="Yukphan P."/>
            <person name="Charoenyingcharoen P."/>
            <person name="Tanasupawat S."/>
        </authorList>
    </citation>
    <scope>NUCLEOTIDE SEQUENCE [LARGE SCALE GENOMIC DNA]</scope>
    <source>
        <strain evidence="1 2">KSS8</strain>
    </source>
</reference>